<proteinExistence type="predicted"/>
<dbReference type="SMART" id="SM00448">
    <property type="entry name" value="REC"/>
    <property type="match status" value="1"/>
</dbReference>
<evidence type="ECO:0000259" key="2">
    <source>
        <dbReference type="PROSITE" id="PS50110"/>
    </source>
</evidence>
<dbReference type="Pfam" id="PF04397">
    <property type="entry name" value="LytTR"/>
    <property type="match status" value="1"/>
</dbReference>
<dbReference type="Gene3D" id="3.40.50.2300">
    <property type="match status" value="1"/>
</dbReference>
<dbReference type="PANTHER" id="PTHR37299">
    <property type="entry name" value="TRANSCRIPTIONAL REGULATOR-RELATED"/>
    <property type="match status" value="1"/>
</dbReference>
<gene>
    <name evidence="4" type="ORF">FVR03_21365</name>
</gene>
<comment type="caution">
    <text evidence="4">The sequence shown here is derived from an EMBL/GenBank/DDBJ whole genome shotgun (WGS) entry which is preliminary data.</text>
</comment>
<dbReference type="Gene3D" id="2.40.50.1020">
    <property type="entry name" value="LytTr DNA-binding domain"/>
    <property type="match status" value="1"/>
</dbReference>
<dbReference type="InterPro" id="IPR007492">
    <property type="entry name" value="LytTR_DNA-bd_dom"/>
</dbReference>
<dbReference type="PANTHER" id="PTHR37299:SF1">
    <property type="entry name" value="STAGE 0 SPORULATION PROTEIN A HOMOLOG"/>
    <property type="match status" value="1"/>
</dbReference>
<protein>
    <submittedName>
        <fullName evidence="4">Response regulator transcription factor</fullName>
    </submittedName>
</protein>
<accession>A0A5C8J0Y2</accession>
<dbReference type="Proteomes" id="UP000321926">
    <property type="component" value="Unassembled WGS sequence"/>
</dbReference>
<evidence type="ECO:0000259" key="3">
    <source>
        <dbReference type="PROSITE" id="PS50930"/>
    </source>
</evidence>
<dbReference type="InterPro" id="IPR011006">
    <property type="entry name" value="CheY-like_superfamily"/>
</dbReference>
<keyword evidence="1" id="KW-0597">Phosphoprotein</keyword>
<evidence type="ECO:0000313" key="4">
    <source>
        <dbReference type="EMBL" id="TXK26979.1"/>
    </source>
</evidence>
<dbReference type="FunFam" id="3.40.50.2300:FF:000051">
    <property type="entry name" value="Two-component response regulator yehT"/>
    <property type="match status" value="1"/>
</dbReference>
<evidence type="ECO:0000256" key="1">
    <source>
        <dbReference type="PROSITE-ProRule" id="PRU00169"/>
    </source>
</evidence>
<name>A0A5C8J0Y2_9BACT</name>
<dbReference type="SUPFAM" id="SSF52172">
    <property type="entry name" value="CheY-like"/>
    <property type="match status" value="1"/>
</dbReference>
<sequence length="243" mass="28252">MTIRCIAVDDEPLALDIIESYIKKLPFLELVQTCSSATEAMQVLQDEQVDLMFLDIEMPELTGIQFLNILKHQPLIIFTTAYPNYALEGFNHDAVDYLLKPIPFDRFLKAVTKAQERLQHNHTPAKAQAPAPAPAPEQEFMFVKADYKTIRVDFQDILWIEGLKDYIIIQTKDQKIITLLSMNKMMEKLPSTRFLRVHRSFIVALQKIDSIEKSRIRIRSKEIPVGEVYKDQFLKWVEENNIQ</sequence>
<dbReference type="SMART" id="SM00850">
    <property type="entry name" value="LytTR"/>
    <property type="match status" value="1"/>
</dbReference>
<dbReference type="PROSITE" id="PS50930">
    <property type="entry name" value="HTH_LYTTR"/>
    <property type="match status" value="1"/>
</dbReference>
<dbReference type="GO" id="GO:0003677">
    <property type="term" value="F:DNA binding"/>
    <property type="evidence" value="ECO:0007669"/>
    <property type="project" value="InterPro"/>
</dbReference>
<dbReference type="InterPro" id="IPR001789">
    <property type="entry name" value="Sig_transdc_resp-reg_receiver"/>
</dbReference>
<dbReference type="RefSeq" id="WP_147923809.1">
    <property type="nucleotide sequence ID" value="NZ_VRTY01000121.1"/>
</dbReference>
<dbReference type="PROSITE" id="PS50110">
    <property type="entry name" value="RESPONSE_REGULATORY"/>
    <property type="match status" value="1"/>
</dbReference>
<dbReference type="GO" id="GO:0000156">
    <property type="term" value="F:phosphorelay response regulator activity"/>
    <property type="evidence" value="ECO:0007669"/>
    <property type="project" value="InterPro"/>
</dbReference>
<evidence type="ECO:0000313" key="5">
    <source>
        <dbReference type="Proteomes" id="UP000321926"/>
    </source>
</evidence>
<dbReference type="OrthoDB" id="1646880at2"/>
<dbReference type="Pfam" id="PF00072">
    <property type="entry name" value="Response_reg"/>
    <property type="match status" value="1"/>
</dbReference>
<keyword evidence="5" id="KW-1185">Reference proteome</keyword>
<dbReference type="AlphaFoldDB" id="A0A5C8J0Y2"/>
<reference evidence="4 5" key="1">
    <citation type="submission" date="2019-08" db="EMBL/GenBank/DDBJ databases">
        <authorList>
            <person name="Shi S."/>
        </authorList>
    </citation>
    <scope>NUCLEOTIDE SEQUENCE [LARGE SCALE GENOMIC DNA]</scope>
    <source>
        <strain evidence="4 5">GY10130</strain>
    </source>
</reference>
<dbReference type="EMBL" id="VRTY01000121">
    <property type="protein sequence ID" value="TXK26979.1"/>
    <property type="molecule type" value="Genomic_DNA"/>
</dbReference>
<feature type="domain" description="HTH LytTR-type" evidence="3">
    <location>
        <begin position="141"/>
        <end position="213"/>
    </location>
</feature>
<feature type="modified residue" description="4-aspartylphosphate" evidence="1">
    <location>
        <position position="55"/>
    </location>
</feature>
<dbReference type="InterPro" id="IPR046947">
    <property type="entry name" value="LytR-like"/>
</dbReference>
<feature type="domain" description="Response regulatory" evidence="2">
    <location>
        <begin position="4"/>
        <end position="115"/>
    </location>
</feature>
<organism evidence="4 5">
    <name type="scientific">Pontibacter qinzhouensis</name>
    <dbReference type="NCBI Taxonomy" id="2603253"/>
    <lineage>
        <taxon>Bacteria</taxon>
        <taxon>Pseudomonadati</taxon>
        <taxon>Bacteroidota</taxon>
        <taxon>Cytophagia</taxon>
        <taxon>Cytophagales</taxon>
        <taxon>Hymenobacteraceae</taxon>
        <taxon>Pontibacter</taxon>
    </lineage>
</organism>